<feature type="region of interest" description="Disordered" evidence="1">
    <location>
        <begin position="89"/>
        <end position="137"/>
    </location>
</feature>
<comment type="caution">
    <text evidence="2">The sequence shown here is derived from an EMBL/GenBank/DDBJ whole genome shotgun (WGS) entry which is preliminary data.</text>
</comment>
<dbReference type="EMBL" id="NBCO01000047">
    <property type="protein sequence ID" value="ORC84248.1"/>
    <property type="molecule type" value="Genomic_DNA"/>
</dbReference>
<organism evidence="2 3">
    <name type="scientific">Trypanosoma theileri</name>
    <dbReference type="NCBI Taxonomy" id="67003"/>
    <lineage>
        <taxon>Eukaryota</taxon>
        <taxon>Discoba</taxon>
        <taxon>Euglenozoa</taxon>
        <taxon>Kinetoplastea</taxon>
        <taxon>Metakinetoplastina</taxon>
        <taxon>Trypanosomatida</taxon>
        <taxon>Trypanosomatidae</taxon>
        <taxon>Trypanosoma</taxon>
    </lineage>
</organism>
<accession>A0A1X0NI97</accession>
<protein>
    <submittedName>
        <fullName evidence="2">Uncharacterized protein</fullName>
    </submittedName>
</protein>
<evidence type="ECO:0000313" key="3">
    <source>
        <dbReference type="Proteomes" id="UP000192257"/>
    </source>
</evidence>
<proteinExistence type="predicted"/>
<feature type="compositionally biased region" description="Basic and acidic residues" evidence="1">
    <location>
        <begin position="96"/>
        <end position="105"/>
    </location>
</feature>
<dbReference type="AlphaFoldDB" id="A0A1X0NI97"/>
<gene>
    <name evidence="2" type="ORF">TM35_000471430</name>
</gene>
<reference evidence="2 3" key="1">
    <citation type="submission" date="2017-03" db="EMBL/GenBank/DDBJ databases">
        <title>An alternative strategy for trypanosome survival in the mammalian bloodstream revealed through genome and transcriptome analysis of the ubiquitous bovine parasite Trypanosoma (Megatrypanum) theileri.</title>
        <authorList>
            <person name="Kelly S."/>
            <person name="Ivens A."/>
            <person name="Mott A."/>
            <person name="O'Neill E."/>
            <person name="Emms D."/>
            <person name="Macleod O."/>
            <person name="Voorheis P."/>
            <person name="Matthews J."/>
            <person name="Matthews K."/>
            <person name="Carrington M."/>
        </authorList>
    </citation>
    <scope>NUCLEOTIDE SEQUENCE [LARGE SCALE GENOMIC DNA]</scope>
    <source>
        <strain evidence="2">Edinburgh</strain>
    </source>
</reference>
<dbReference type="RefSeq" id="XP_028878314.1">
    <property type="nucleotide sequence ID" value="XM_029030403.1"/>
</dbReference>
<feature type="non-terminal residue" evidence="2">
    <location>
        <position position="1"/>
    </location>
</feature>
<keyword evidence="3" id="KW-1185">Reference proteome</keyword>
<feature type="region of interest" description="Disordered" evidence="1">
    <location>
        <begin position="1"/>
        <end position="34"/>
    </location>
</feature>
<dbReference type="GeneID" id="39990183"/>
<evidence type="ECO:0000256" key="1">
    <source>
        <dbReference type="SAM" id="MobiDB-lite"/>
    </source>
</evidence>
<evidence type="ECO:0000313" key="2">
    <source>
        <dbReference type="EMBL" id="ORC84248.1"/>
    </source>
</evidence>
<dbReference type="Proteomes" id="UP000192257">
    <property type="component" value="Unassembled WGS sequence"/>
</dbReference>
<dbReference type="VEuPathDB" id="TriTrypDB:TM35_000471430"/>
<feature type="compositionally biased region" description="Polar residues" evidence="1">
    <location>
        <begin position="13"/>
        <end position="24"/>
    </location>
</feature>
<feature type="non-terminal residue" evidence="2">
    <location>
        <position position="137"/>
    </location>
</feature>
<sequence length="137" mass="14336">VEHCPGERGSPDNGKQCQRTTELPSGTGDCPNGNLEKGKNCTKILVPAADVSAQVHVIDNEKQCDTPGRQGVKKPCEAPVEAEVLTQEEIDGSETCPHDNKEKCPKSTTTTTIARAGGSGSEGAKGQQPKRGPAEAE</sequence>
<feature type="compositionally biased region" description="Basic and acidic residues" evidence="1">
    <location>
        <begin position="1"/>
        <end position="10"/>
    </location>
</feature>
<name>A0A1X0NI97_9TRYP</name>